<dbReference type="STRING" id="362413.RC62_1866"/>
<dbReference type="Proteomes" id="UP000050443">
    <property type="component" value="Unassembled WGS sequence"/>
</dbReference>
<proteinExistence type="predicted"/>
<dbReference type="EMBL" id="JRLF01000014">
    <property type="protein sequence ID" value="KQB38510.1"/>
    <property type="molecule type" value="Genomic_DNA"/>
</dbReference>
<evidence type="ECO:0008006" key="3">
    <source>
        <dbReference type="Google" id="ProtNLM"/>
    </source>
</evidence>
<sequence>MKVTLLTIISFLTYQLGISQTEKLLHGIVLSNNNPLNKVEVINKTAKTSSRTNDLGGFSILVQVNDSLLFFSKDYFFTRLKITPEIINHDNLTVNMTIKAEELREVVVTSIKFDPVHSSQKNIDDIKLAKDNRSLQKYTGVNDGTITNGMDFARMGTGLFNLFKKDKQGELKKKTSETGFKKLVAASIPYAFFTQELKLKPEEKDLFIDFCDADPRSAKLLENNNILTTMDFLYAKNEMFKKEKQEFKN</sequence>
<dbReference type="AlphaFoldDB" id="A0A0Q0RQ45"/>
<reference evidence="1 2" key="1">
    <citation type="submission" date="2014-09" db="EMBL/GenBank/DDBJ databases">
        <title>Genome sequence of Flavobacterium aquidurense RC62.</title>
        <authorList>
            <person name="Kim J.F."/>
            <person name="Kwak M.-J."/>
        </authorList>
    </citation>
    <scope>NUCLEOTIDE SEQUENCE [LARGE SCALE GENOMIC DNA]</scope>
    <source>
        <strain evidence="1 2">RC62</strain>
    </source>
</reference>
<evidence type="ECO:0000313" key="2">
    <source>
        <dbReference type="Proteomes" id="UP000050443"/>
    </source>
</evidence>
<dbReference type="PATRIC" id="fig|362413.3.peg.1818"/>
<dbReference type="RefSeq" id="WP_055097310.1">
    <property type="nucleotide sequence ID" value="NZ_JRLF01000014.1"/>
</dbReference>
<comment type="caution">
    <text evidence="1">The sequence shown here is derived from an EMBL/GenBank/DDBJ whole genome shotgun (WGS) entry which is preliminary data.</text>
</comment>
<accession>A0A0Q0RQ45</accession>
<gene>
    <name evidence="1" type="ORF">RC62_1866</name>
</gene>
<dbReference type="OrthoDB" id="1431099at2"/>
<dbReference type="InterPro" id="IPR008969">
    <property type="entry name" value="CarboxyPept-like_regulatory"/>
</dbReference>
<dbReference type="SUPFAM" id="SSF49464">
    <property type="entry name" value="Carboxypeptidase regulatory domain-like"/>
    <property type="match status" value="1"/>
</dbReference>
<protein>
    <recommendedName>
        <fullName evidence="3">Cna B 2 domain containing protein</fullName>
    </recommendedName>
</protein>
<evidence type="ECO:0000313" key="1">
    <source>
        <dbReference type="EMBL" id="KQB38510.1"/>
    </source>
</evidence>
<organism evidence="1 2">
    <name type="scientific">Flavobacterium aquidurense</name>
    <dbReference type="NCBI Taxonomy" id="362413"/>
    <lineage>
        <taxon>Bacteria</taxon>
        <taxon>Pseudomonadati</taxon>
        <taxon>Bacteroidota</taxon>
        <taxon>Flavobacteriia</taxon>
        <taxon>Flavobacteriales</taxon>
        <taxon>Flavobacteriaceae</taxon>
        <taxon>Flavobacterium</taxon>
    </lineage>
</organism>
<name>A0A0Q0RQ45_9FLAO</name>